<comment type="subunit">
    <text evidence="10">Homodimer.</text>
</comment>
<feature type="initiator methionine" description="Removed" evidence="10">
    <location>
        <position position="1"/>
    </location>
</feature>
<comment type="subcellular location">
    <subcellularLocation>
        <location evidence="2 10">Cytoplasm</location>
    </subcellularLocation>
</comment>
<feature type="domain" description="SIS" evidence="12">
    <location>
        <begin position="463"/>
        <end position="604"/>
    </location>
</feature>
<keyword evidence="7 10" id="KW-0808">Transferase</keyword>
<sequence>MCGITGYIGHKQAYPIIINGLKRLEYRGYDSAGIILNENNSFKLKKTKGKVSDLEKICSNLNSTATVGMGHTRWATHGIPSDKNSHPHLSNNGKIAIVHNGIIENYDTIKKMLLSKGFTFQSETDTEVLVNLIQYIQDSQKLNISTAVRVALNEVIGAYAIAVIEVDQPQEMVVARLSSPLAIGIGDNEYFVASDASPFIEFTKEAVYLEDGEMATITLKGVDVHKIKDNKKVNPIIQELKISLEEIEKGGYDHFMLKEIHEQPKSIMDTMRGRLLVEKGIIQMAGIWDYQEKFLNAKRIIIISCGTSWHAGLIGEYLIEDLARIPVEVEYASEFRYRNPIITDEDIVIAISQSGETADTLAALKLAKEKGAFIYGICNVVDSSIARLTDAGSYTHAGPEIGVASTKAFTAQLAVLTMIAIKLAKHKGTISKEKFNSLLTELESIPVKVEQVIKDTEEQVKKIAELYVNVNNFLYLGRGYNYPVALEGALKLKEISYIHAEGYPAAEMKHGPIALIDENMPVVVIAPKTTHYDKIVSNIQEINSRKGKVIAIVTQEDSQVKNIVSQAIEIPAVSEYFVPILASVPLQLLAYDIAVMRGVNVDQPRNLAKSVTVE</sequence>
<dbReference type="PANTHER" id="PTHR10937">
    <property type="entry name" value="GLUCOSAMINE--FRUCTOSE-6-PHOSPHATE AMINOTRANSFERASE, ISOMERIZING"/>
    <property type="match status" value="1"/>
</dbReference>
<dbReference type="InterPro" id="IPR035490">
    <property type="entry name" value="GlmS/FrlB_SIS"/>
</dbReference>
<keyword evidence="5 10" id="KW-0963">Cytoplasm</keyword>
<dbReference type="Pfam" id="PF01380">
    <property type="entry name" value="SIS"/>
    <property type="match status" value="2"/>
</dbReference>
<dbReference type="InterPro" id="IPR035466">
    <property type="entry name" value="GlmS/AgaS_SIS"/>
</dbReference>
<dbReference type="CDD" id="cd05008">
    <property type="entry name" value="SIS_GlmS_GlmD_1"/>
    <property type="match status" value="1"/>
</dbReference>
<proteinExistence type="inferred from homology"/>
<comment type="function">
    <text evidence="10">Catalyzes the first step in hexosamine metabolism, converting fructose-6P into glucosamine-6P using glutamine as a nitrogen source.</text>
</comment>
<evidence type="ECO:0000256" key="7">
    <source>
        <dbReference type="ARBA" id="ARBA00022679"/>
    </source>
</evidence>
<dbReference type="Gene3D" id="3.40.50.10490">
    <property type="entry name" value="Glucose-6-phosphate isomerase like protein, domain 1"/>
    <property type="match status" value="2"/>
</dbReference>
<dbReference type="InterPro" id="IPR047084">
    <property type="entry name" value="GFAT_N"/>
</dbReference>
<dbReference type="RefSeq" id="WP_105246153.1">
    <property type="nucleotide sequence ID" value="NZ_PSZM01000024.1"/>
</dbReference>
<evidence type="ECO:0000259" key="12">
    <source>
        <dbReference type="PROSITE" id="PS51464"/>
    </source>
</evidence>
<dbReference type="NCBIfam" id="NF001484">
    <property type="entry name" value="PRK00331.1"/>
    <property type="match status" value="1"/>
</dbReference>
<keyword evidence="14" id="KW-1185">Reference proteome</keyword>
<comment type="caution">
    <text evidence="13">The sequence shown here is derived from an EMBL/GenBank/DDBJ whole genome shotgun (WGS) entry which is preliminary data.</text>
</comment>
<dbReference type="NCBIfam" id="TIGR01135">
    <property type="entry name" value="glmS"/>
    <property type="match status" value="1"/>
</dbReference>
<evidence type="ECO:0000256" key="2">
    <source>
        <dbReference type="ARBA" id="ARBA00004496"/>
    </source>
</evidence>
<dbReference type="GO" id="GO:0004360">
    <property type="term" value="F:glutamine-fructose-6-phosphate transaminase (isomerizing) activity"/>
    <property type="evidence" value="ECO:0007669"/>
    <property type="project" value="UniProtKB-UniRule"/>
</dbReference>
<dbReference type="EC" id="2.6.1.16" evidence="3 10"/>
<evidence type="ECO:0000313" key="14">
    <source>
        <dbReference type="Proteomes" id="UP000238042"/>
    </source>
</evidence>
<evidence type="ECO:0000256" key="10">
    <source>
        <dbReference type="HAMAP-Rule" id="MF_00164"/>
    </source>
</evidence>
<evidence type="ECO:0000256" key="5">
    <source>
        <dbReference type="ARBA" id="ARBA00022490"/>
    </source>
</evidence>
<dbReference type="OrthoDB" id="106547at2"/>
<name>A0A2S8AF56_9FLAO</name>
<evidence type="ECO:0000259" key="11">
    <source>
        <dbReference type="PROSITE" id="PS51278"/>
    </source>
</evidence>
<keyword evidence="9" id="KW-0315">Glutamine amidotransferase</keyword>
<dbReference type="Pfam" id="PF13522">
    <property type="entry name" value="GATase_6"/>
    <property type="match status" value="1"/>
</dbReference>
<evidence type="ECO:0000313" key="13">
    <source>
        <dbReference type="EMBL" id="PQL94272.1"/>
    </source>
</evidence>
<dbReference type="GO" id="GO:0005829">
    <property type="term" value="C:cytosol"/>
    <property type="evidence" value="ECO:0007669"/>
    <property type="project" value="TreeGrafter"/>
</dbReference>
<dbReference type="FunFam" id="3.60.20.10:FF:000006">
    <property type="entry name" value="Glutamine--fructose-6-phosphate aminotransferase [isomerizing]"/>
    <property type="match status" value="1"/>
</dbReference>
<organism evidence="13 14">
    <name type="scientific">Apibacter adventoris</name>
    <dbReference type="NCBI Taxonomy" id="1679466"/>
    <lineage>
        <taxon>Bacteria</taxon>
        <taxon>Pseudomonadati</taxon>
        <taxon>Bacteroidota</taxon>
        <taxon>Flavobacteriia</taxon>
        <taxon>Flavobacteriales</taxon>
        <taxon>Weeksellaceae</taxon>
        <taxon>Apibacter</taxon>
    </lineage>
</organism>
<dbReference type="InterPro" id="IPR001347">
    <property type="entry name" value="SIS_dom"/>
</dbReference>
<gene>
    <name evidence="10 13" type="primary">glmS</name>
    <name evidence="13" type="ORF">C4S77_03690</name>
</gene>
<protein>
    <recommendedName>
        <fullName evidence="4 10">Glutamine--fructose-6-phosphate aminotransferase [isomerizing]</fullName>
        <ecNumber evidence="3 10">2.6.1.16</ecNumber>
    </recommendedName>
    <alternativeName>
        <fullName evidence="10">D-fructose-6-phosphate amidotransferase</fullName>
    </alternativeName>
    <alternativeName>
        <fullName evidence="10">GFAT</fullName>
    </alternativeName>
    <alternativeName>
        <fullName evidence="10">Glucosamine-6-phosphate synthase</fullName>
    </alternativeName>
    <alternativeName>
        <fullName evidence="10">Hexosephosphate aminotransferase</fullName>
    </alternativeName>
    <alternativeName>
        <fullName evidence="10">L-glutamine--D-fructose-6-phosphate amidotransferase</fullName>
    </alternativeName>
</protein>
<dbReference type="GO" id="GO:0097367">
    <property type="term" value="F:carbohydrate derivative binding"/>
    <property type="evidence" value="ECO:0007669"/>
    <property type="project" value="InterPro"/>
</dbReference>
<dbReference type="PROSITE" id="PS51464">
    <property type="entry name" value="SIS"/>
    <property type="match status" value="2"/>
</dbReference>
<dbReference type="SUPFAM" id="SSF53697">
    <property type="entry name" value="SIS domain"/>
    <property type="match status" value="1"/>
</dbReference>
<feature type="domain" description="SIS" evidence="12">
    <location>
        <begin position="290"/>
        <end position="429"/>
    </location>
</feature>
<evidence type="ECO:0000256" key="6">
    <source>
        <dbReference type="ARBA" id="ARBA00022576"/>
    </source>
</evidence>
<dbReference type="InterPro" id="IPR046348">
    <property type="entry name" value="SIS_dom_sf"/>
</dbReference>
<dbReference type="CDD" id="cd00714">
    <property type="entry name" value="GFAT"/>
    <property type="match status" value="1"/>
</dbReference>
<dbReference type="GO" id="GO:0006002">
    <property type="term" value="P:fructose 6-phosphate metabolic process"/>
    <property type="evidence" value="ECO:0007669"/>
    <property type="project" value="TreeGrafter"/>
</dbReference>
<dbReference type="GO" id="GO:0006487">
    <property type="term" value="P:protein N-linked glycosylation"/>
    <property type="evidence" value="ECO:0007669"/>
    <property type="project" value="TreeGrafter"/>
</dbReference>
<dbReference type="GO" id="GO:0006047">
    <property type="term" value="P:UDP-N-acetylglucosamine metabolic process"/>
    <property type="evidence" value="ECO:0007669"/>
    <property type="project" value="TreeGrafter"/>
</dbReference>
<dbReference type="GO" id="GO:0005975">
    <property type="term" value="P:carbohydrate metabolic process"/>
    <property type="evidence" value="ECO:0007669"/>
    <property type="project" value="UniProtKB-UniRule"/>
</dbReference>
<dbReference type="PANTHER" id="PTHR10937:SF0">
    <property type="entry name" value="GLUTAMINE--FRUCTOSE-6-PHOSPHATE TRANSAMINASE (ISOMERIZING)"/>
    <property type="match status" value="1"/>
</dbReference>
<dbReference type="GO" id="GO:0046349">
    <property type="term" value="P:amino sugar biosynthetic process"/>
    <property type="evidence" value="ECO:0007669"/>
    <property type="project" value="UniProtKB-ARBA"/>
</dbReference>
<dbReference type="HAMAP" id="MF_00164">
    <property type="entry name" value="GlmS"/>
    <property type="match status" value="1"/>
</dbReference>
<evidence type="ECO:0000256" key="4">
    <source>
        <dbReference type="ARBA" id="ARBA00016090"/>
    </source>
</evidence>
<evidence type="ECO:0000256" key="3">
    <source>
        <dbReference type="ARBA" id="ARBA00012916"/>
    </source>
</evidence>
<accession>A0A2S8AF56</accession>
<keyword evidence="6 10" id="KW-0032">Aminotransferase</keyword>
<reference evidence="13 14" key="1">
    <citation type="submission" date="2018-02" db="EMBL/GenBank/DDBJ databases">
        <title>Genome sequences of Apibacter spp., gut symbionts of Asian honey bees.</title>
        <authorList>
            <person name="Kwong W.K."/>
            <person name="Steele M.I."/>
            <person name="Moran N.A."/>
        </authorList>
    </citation>
    <scope>NUCLEOTIDE SEQUENCE [LARGE SCALE GENOMIC DNA]</scope>
    <source>
        <strain evidence="14">wkB301</strain>
    </source>
</reference>
<dbReference type="AlphaFoldDB" id="A0A2S8AF56"/>
<dbReference type="InterPro" id="IPR017932">
    <property type="entry name" value="GATase_2_dom"/>
</dbReference>
<dbReference type="EMBL" id="PSZM01000024">
    <property type="protein sequence ID" value="PQL94272.1"/>
    <property type="molecule type" value="Genomic_DNA"/>
</dbReference>
<dbReference type="FunFam" id="3.40.50.10490:FF:000002">
    <property type="entry name" value="Glutamine--fructose-6-phosphate aminotransferase [isomerizing]"/>
    <property type="match status" value="1"/>
</dbReference>
<comment type="catalytic activity">
    <reaction evidence="1 10">
        <text>D-fructose 6-phosphate + L-glutamine = D-glucosamine 6-phosphate + L-glutamate</text>
        <dbReference type="Rhea" id="RHEA:13237"/>
        <dbReference type="ChEBI" id="CHEBI:29985"/>
        <dbReference type="ChEBI" id="CHEBI:58359"/>
        <dbReference type="ChEBI" id="CHEBI:58725"/>
        <dbReference type="ChEBI" id="CHEBI:61527"/>
        <dbReference type="EC" id="2.6.1.16"/>
    </reaction>
</comment>
<dbReference type="CDD" id="cd05009">
    <property type="entry name" value="SIS_GlmS_GlmD_2"/>
    <property type="match status" value="1"/>
</dbReference>
<dbReference type="InterPro" id="IPR029055">
    <property type="entry name" value="Ntn_hydrolases_N"/>
</dbReference>
<evidence type="ECO:0000256" key="8">
    <source>
        <dbReference type="ARBA" id="ARBA00022737"/>
    </source>
</evidence>
<dbReference type="PROSITE" id="PS51278">
    <property type="entry name" value="GATASE_TYPE_2"/>
    <property type="match status" value="1"/>
</dbReference>
<evidence type="ECO:0000256" key="1">
    <source>
        <dbReference type="ARBA" id="ARBA00001031"/>
    </source>
</evidence>
<feature type="domain" description="Glutamine amidotransferase type-2" evidence="11">
    <location>
        <begin position="2"/>
        <end position="220"/>
    </location>
</feature>
<dbReference type="InterPro" id="IPR005855">
    <property type="entry name" value="GFAT"/>
</dbReference>
<keyword evidence="8" id="KW-0677">Repeat</keyword>
<dbReference type="Gene3D" id="3.60.20.10">
    <property type="entry name" value="Glutamine Phosphoribosylpyrophosphate, subunit 1, domain 1"/>
    <property type="match status" value="1"/>
</dbReference>
<dbReference type="SUPFAM" id="SSF56235">
    <property type="entry name" value="N-terminal nucleophile aminohydrolases (Ntn hydrolases)"/>
    <property type="match status" value="1"/>
</dbReference>
<feature type="active site" description="Nucleophile; for GATase activity" evidence="10">
    <location>
        <position position="2"/>
    </location>
</feature>
<evidence type="ECO:0000256" key="9">
    <source>
        <dbReference type="ARBA" id="ARBA00022962"/>
    </source>
</evidence>
<feature type="active site" description="For Fru-6P isomerization activity" evidence="10">
    <location>
        <position position="609"/>
    </location>
</feature>
<dbReference type="Proteomes" id="UP000238042">
    <property type="component" value="Unassembled WGS sequence"/>
</dbReference>
<dbReference type="FunFam" id="3.40.50.10490:FF:000001">
    <property type="entry name" value="Glutamine--fructose-6-phosphate aminotransferase [isomerizing]"/>
    <property type="match status" value="1"/>
</dbReference>